<dbReference type="SUPFAM" id="SSF47979">
    <property type="entry name" value="Iron-dependent repressor protein, dimerization domain"/>
    <property type="match status" value="1"/>
</dbReference>
<evidence type="ECO:0000256" key="1">
    <source>
        <dbReference type="ARBA" id="ARBA00004496"/>
    </source>
</evidence>
<keyword evidence="5" id="KW-0805">Transcription regulation</keyword>
<dbReference type="Proteomes" id="UP001157126">
    <property type="component" value="Unassembled WGS sequence"/>
</dbReference>
<dbReference type="InterPro" id="IPR022689">
    <property type="entry name" value="Iron_dep_repressor"/>
</dbReference>
<evidence type="ECO:0000256" key="3">
    <source>
        <dbReference type="ARBA" id="ARBA00011738"/>
    </source>
</evidence>
<dbReference type="SMART" id="SM00529">
    <property type="entry name" value="HTH_DTXR"/>
    <property type="match status" value="1"/>
</dbReference>
<comment type="subunit">
    <text evidence="3">Homodimer.</text>
</comment>
<protein>
    <submittedName>
        <fullName evidence="9">DtxR family transcriptional regulator</fullName>
    </submittedName>
</protein>
<reference evidence="10" key="1">
    <citation type="journal article" date="2019" name="Int. J. Syst. Evol. Microbiol.">
        <title>The Global Catalogue of Microorganisms (GCM) 10K type strain sequencing project: providing services to taxonomists for standard genome sequencing and annotation.</title>
        <authorList>
            <consortium name="The Broad Institute Genomics Platform"/>
            <consortium name="The Broad Institute Genome Sequencing Center for Infectious Disease"/>
            <person name="Wu L."/>
            <person name="Ma J."/>
        </authorList>
    </citation>
    <scope>NUCLEOTIDE SEQUENCE [LARGE SCALE GENOMIC DNA]</scope>
    <source>
        <strain evidence="10">NBRC 113072</strain>
    </source>
</reference>
<comment type="caution">
    <text evidence="9">The sequence shown here is derived from an EMBL/GenBank/DDBJ whole genome shotgun (WGS) entry which is preliminary data.</text>
</comment>
<dbReference type="SUPFAM" id="SSF50037">
    <property type="entry name" value="C-terminal domain of transcriptional repressors"/>
    <property type="match status" value="1"/>
</dbReference>
<gene>
    <name evidence="9" type="ORF">GCM10025883_29160</name>
</gene>
<dbReference type="SUPFAM" id="SSF46785">
    <property type="entry name" value="Winged helix' DNA-binding domain"/>
    <property type="match status" value="1"/>
</dbReference>
<dbReference type="PANTHER" id="PTHR33238">
    <property type="entry name" value="IRON (METAL) DEPENDENT REPRESSOR, DTXR FAMILY"/>
    <property type="match status" value="1"/>
</dbReference>
<evidence type="ECO:0000256" key="7">
    <source>
        <dbReference type="ARBA" id="ARBA00023163"/>
    </source>
</evidence>
<dbReference type="Gene3D" id="1.10.60.10">
    <property type="entry name" value="Iron dependent repressor, metal binding and dimerisation domain"/>
    <property type="match status" value="1"/>
</dbReference>
<dbReference type="InterPro" id="IPR036388">
    <property type="entry name" value="WH-like_DNA-bd_sf"/>
</dbReference>
<dbReference type="Pfam" id="PF01325">
    <property type="entry name" value="Fe_dep_repress"/>
    <property type="match status" value="1"/>
</dbReference>
<dbReference type="Gene3D" id="2.30.30.90">
    <property type="match status" value="1"/>
</dbReference>
<dbReference type="Gene3D" id="1.10.10.10">
    <property type="entry name" value="Winged helix-like DNA-binding domain superfamily/Winged helix DNA-binding domain"/>
    <property type="match status" value="1"/>
</dbReference>
<evidence type="ECO:0000313" key="10">
    <source>
        <dbReference type="Proteomes" id="UP001157126"/>
    </source>
</evidence>
<accession>A0ABQ6IT79</accession>
<dbReference type="Pfam" id="PF02742">
    <property type="entry name" value="Fe_dep_repr_C"/>
    <property type="match status" value="1"/>
</dbReference>
<comment type="similarity">
    <text evidence="2">Belongs to the DtxR/MntR family.</text>
</comment>
<dbReference type="InterPro" id="IPR036421">
    <property type="entry name" value="Fe_dep_repressor_sf"/>
</dbReference>
<sequence>MTDLIDTTEMYLRTVFELEEEGVQVLRARIVDRLGHSGPTVSQTVARMERDGLLSVQPDRSIELSETGRRLATRVMRKHRLAERLLRDVIGLEYPYVHDEACRWEHVMSERVERKILTLLDEVQVSPYGNPVPGLDELGITATGNGERMTSMADHPGATRFVVLRVGEPLQSDNDLLERMSSAGIEPGATVSITRADDRIDLAGPSGAVTIDGGQSGYLFGSPA</sequence>
<evidence type="ECO:0000256" key="5">
    <source>
        <dbReference type="ARBA" id="ARBA00023015"/>
    </source>
</evidence>
<name>A0ABQ6IT79_9MICO</name>
<keyword evidence="4" id="KW-0408">Iron</keyword>
<evidence type="ECO:0000259" key="8">
    <source>
        <dbReference type="PROSITE" id="PS50944"/>
    </source>
</evidence>
<dbReference type="InterPro" id="IPR050536">
    <property type="entry name" value="DtxR_MntR_Metal-Reg"/>
</dbReference>
<dbReference type="InterPro" id="IPR038157">
    <property type="entry name" value="FeoA_core_dom"/>
</dbReference>
<dbReference type="InterPro" id="IPR001367">
    <property type="entry name" value="Fe_dep_repressor"/>
</dbReference>
<proteinExistence type="inferred from homology"/>
<keyword evidence="10" id="KW-1185">Reference proteome</keyword>
<comment type="subcellular location">
    <subcellularLocation>
        <location evidence="1">Cytoplasm</location>
    </subcellularLocation>
</comment>
<keyword evidence="7" id="KW-0804">Transcription</keyword>
<dbReference type="InterPro" id="IPR036390">
    <property type="entry name" value="WH_DNA-bd_sf"/>
</dbReference>
<dbReference type="RefSeq" id="WP_284304504.1">
    <property type="nucleotide sequence ID" value="NZ_BSUO01000001.1"/>
</dbReference>
<evidence type="ECO:0000256" key="2">
    <source>
        <dbReference type="ARBA" id="ARBA00007871"/>
    </source>
</evidence>
<dbReference type="InterPro" id="IPR008988">
    <property type="entry name" value="Transcriptional_repressor_C"/>
</dbReference>
<dbReference type="EMBL" id="BSUO01000001">
    <property type="protein sequence ID" value="GMA40871.1"/>
    <property type="molecule type" value="Genomic_DNA"/>
</dbReference>
<evidence type="ECO:0000256" key="4">
    <source>
        <dbReference type="ARBA" id="ARBA00023004"/>
    </source>
</evidence>
<evidence type="ECO:0000313" key="9">
    <source>
        <dbReference type="EMBL" id="GMA40871.1"/>
    </source>
</evidence>
<organism evidence="9 10">
    <name type="scientific">Mobilicoccus caccae</name>
    <dbReference type="NCBI Taxonomy" id="1859295"/>
    <lineage>
        <taxon>Bacteria</taxon>
        <taxon>Bacillati</taxon>
        <taxon>Actinomycetota</taxon>
        <taxon>Actinomycetes</taxon>
        <taxon>Micrococcales</taxon>
        <taxon>Dermatophilaceae</taxon>
        <taxon>Mobilicoccus</taxon>
    </lineage>
</organism>
<dbReference type="InterPro" id="IPR022687">
    <property type="entry name" value="HTH_DTXR"/>
</dbReference>
<dbReference type="PANTHER" id="PTHR33238:SF10">
    <property type="entry name" value="IRON-DEPENDENT REPRESSOR IDER"/>
    <property type="match status" value="1"/>
</dbReference>
<evidence type="ECO:0000256" key="6">
    <source>
        <dbReference type="ARBA" id="ARBA00023125"/>
    </source>
</evidence>
<feature type="domain" description="HTH dtxR-type" evidence="8">
    <location>
        <begin position="1"/>
        <end position="65"/>
    </location>
</feature>
<keyword evidence="6" id="KW-0238">DNA-binding</keyword>
<dbReference type="PROSITE" id="PS50944">
    <property type="entry name" value="HTH_DTXR"/>
    <property type="match status" value="1"/>
</dbReference>